<evidence type="ECO:0000313" key="4">
    <source>
        <dbReference type="Proteomes" id="UP000262832"/>
    </source>
</evidence>
<dbReference type="SMART" id="SM00738">
    <property type="entry name" value="NGN"/>
    <property type="match status" value="1"/>
</dbReference>
<dbReference type="SUPFAM" id="SSF82679">
    <property type="entry name" value="N-utilization substance G protein NusG, N-terminal domain"/>
    <property type="match status" value="1"/>
</dbReference>
<reference evidence="3 4" key="1">
    <citation type="submission" date="2018-08" db="EMBL/GenBank/DDBJ databases">
        <title>Genomic taxonomy of the Vibrionaceae family.</title>
        <authorList>
            <person name="Gomez-Gil B."/>
            <person name="Tanaka M."/>
            <person name="Sawabe T."/>
            <person name="Enciso-Ibarra K."/>
        </authorList>
    </citation>
    <scope>NUCLEOTIDE SEQUENCE [LARGE SCALE GENOMIC DNA]</scope>
    <source>
        <strain evidence="3 4">CAIM 1831</strain>
    </source>
</reference>
<name>A0ABM6YXU9_9VIBR</name>
<dbReference type="EMBL" id="CP032094">
    <property type="protein sequence ID" value="AXY02470.1"/>
    <property type="molecule type" value="Genomic_DNA"/>
</dbReference>
<evidence type="ECO:0000256" key="1">
    <source>
        <dbReference type="ARBA" id="ARBA00023163"/>
    </source>
</evidence>
<keyword evidence="1" id="KW-0804">Transcription</keyword>
<evidence type="ECO:0000259" key="2">
    <source>
        <dbReference type="SMART" id="SM00738"/>
    </source>
</evidence>
<feature type="domain" description="NusG-like N-terminal" evidence="2">
    <location>
        <begin position="1"/>
        <end position="98"/>
    </location>
</feature>
<dbReference type="InterPro" id="IPR006645">
    <property type="entry name" value="NGN-like_dom"/>
</dbReference>
<organism evidence="3 4">
    <name type="scientific">Vibrio alfacsensis</name>
    <dbReference type="NCBI Taxonomy" id="1074311"/>
    <lineage>
        <taxon>Bacteria</taxon>
        <taxon>Pseudomonadati</taxon>
        <taxon>Pseudomonadota</taxon>
        <taxon>Gammaproteobacteria</taxon>
        <taxon>Vibrionales</taxon>
        <taxon>Vibrionaceae</taxon>
        <taxon>Vibrio</taxon>
    </lineage>
</organism>
<dbReference type="InterPro" id="IPR036735">
    <property type="entry name" value="NGN_dom_sf"/>
</dbReference>
<accession>A0ABM6YXU9</accession>
<dbReference type="Proteomes" id="UP000262832">
    <property type="component" value="Chromosome II"/>
</dbReference>
<dbReference type="RefSeq" id="WP_128812385.1">
    <property type="nucleotide sequence ID" value="NZ_CP032094.1"/>
</dbReference>
<proteinExistence type="predicted"/>
<sequence length="107" mass="12246">MKSWYLLYCKRGERSRAFLNLKQQGIECFCPGTLLRNNSSTRVKDDSLQNYIFAQIDHLTGPSLTTVRSTRGVVDFIRAGAKPQKITNDAVNDLKQQYKCMTINQVK</sequence>
<keyword evidence="4" id="KW-1185">Reference proteome</keyword>
<evidence type="ECO:0000313" key="3">
    <source>
        <dbReference type="EMBL" id="AXY02470.1"/>
    </source>
</evidence>
<protein>
    <recommendedName>
        <fullName evidence="2">NusG-like N-terminal domain-containing protein</fullName>
    </recommendedName>
</protein>
<dbReference type="Gene3D" id="3.30.70.940">
    <property type="entry name" value="NusG, N-terminal domain"/>
    <property type="match status" value="1"/>
</dbReference>
<gene>
    <name evidence="3" type="ORF">D1115_15505</name>
</gene>
<dbReference type="Pfam" id="PF02357">
    <property type="entry name" value="NusG"/>
    <property type="match status" value="1"/>
</dbReference>